<keyword evidence="3" id="KW-1185">Reference proteome</keyword>
<accession>A0AAN5CBP6</accession>
<evidence type="ECO:0000256" key="1">
    <source>
        <dbReference type="SAM" id="MobiDB-lite"/>
    </source>
</evidence>
<feature type="compositionally biased region" description="Polar residues" evidence="1">
    <location>
        <begin position="240"/>
        <end position="256"/>
    </location>
</feature>
<feature type="non-terminal residue" evidence="2">
    <location>
        <position position="1"/>
    </location>
</feature>
<feature type="compositionally biased region" description="Basic and acidic residues" evidence="1">
    <location>
        <begin position="117"/>
        <end position="150"/>
    </location>
</feature>
<feature type="non-terminal residue" evidence="2">
    <location>
        <position position="256"/>
    </location>
</feature>
<name>A0AAN5CBP6_9BILA</name>
<feature type="compositionally biased region" description="Basic and acidic residues" evidence="1">
    <location>
        <begin position="38"/>
        <end position="51"/>
    </location>
</feature>
<gene>
    <name evidence="2" type="ORF">PMAYCL1PPCAC_06484</name>
</gene>
<dbReference type="Proteomes" id="UP001328107">
    <property type="component" value="Unassembled WGS sequence"/>
</dbReference>
<proteinExistence type="predicted"/>
<reference evidence="3" key="1">
    <citation type="submission" date="2022-10" db="EMBL/GenBank/DDBJ databases">
        <title>Genome assembly of Pristionchus species.</title>
        <authorList>
            <person name="Yoshida K."/>
            <person name="Sommer R.J."/>
        </authorList>
    </citation>
    <scope>NUCLEOTIDE SEQUENCE [LARGE SCALE GENOMIC DNA]</scope>
    <source>
        <strain evidence="3">RS5460</strain>
    </source>
</reference>
<protein>
    <submittedName>
        <fullName evidence="2">Uncharacterized protein</fullName>
    </submittedName>
</protein>
<organism evidence="2 3">
    <name type="scientific">Pristionchus mayeri</name>
    <dbReference type="NCBI Taxonomy" id="1317129"/>
    <lineage>
        <taxon>Eukaryota</taxon>
        <taxon>Metazoa</taxon>
        <taxon>Ecdysozoa</taxon>
        <taxon>Nematoda</taxon>
        <taxon>Chromadorea</taxon>
        <taxon>Rhabditida</taxon>
        <taxon>Rhabditina</taxon>
        <taxon>Diplogasteromorpha</taxon>
        <taxon>Diplogasteroidea</taxon>
        <taxon>Neodiplogasteridae</taxon>
        <taxon>Pristionchus</taxon>
    </lineage>
</organism>
<feature type="compositionally biased region" description="Basic and acidic residues" evidence="1">
    <location>
        <begin position="82"/>
        <end position="93"/>
    </location>
</feature>
<comment type="caution">
    <text evidence="2">The sequence shown here is derived from an EMBL/GenBank/DDBJ whole genome shotgun (WGS) entry which is preliminary data.</text>
</comment>
<evidence type="ECO:0000313" key="2">
    <source>
        <dbReference type="EMBL" id="GMR36289.1"/>
    </source>
</evidence>
<feature type="compositionally biased region" description="Basic and acidic residues" evidence="1">
    <location>
        <begin position="63"/>
        <end position="75"/>
    </location>
</feature>
<feature type="compositionally biased region" description="Basic and acidic residues" evidence="1">
    <location>
        <begin position="199"/>
        <end position="219"/>
    </location>
</feature>
<dbReference type="EMBL" id="BTRK01000002">
    <property type="protein sequence ID" value="GMR36289.1"/>
    <property type="molecule type" value="Genomic_DNA"/>
</dbReference>
<feature type="compositionally biased region" description="Polar residues" evidence="1">
    <location>
        <begin position="21"/>
        <end position="35"/>
    </location>
</feature>
<sequence length="256" mass="28378">PSSTDSGKPQPSVPRPVHLQPCSTAKQISSEQISEATAVEKTKKELQEKTMIEPTLDLATAYSHDKSRQSKRETNSIEAEIMDDKHSDEHEQIPEPSATLRSKFEESAASALPSKVSKTDRKADQVKPRQFELNDKEKKIAKGVWRKNDDYPTMADIESDWDDAKDGKPPSKQRTATKDIPTAATPSAKGTKGATLNEKTAEMERLLEQSDRKLQRVSEEPAPAASRGSDSRASVRRTSNKFSTIMTTLDATQEQK</sequence>
<evidence type="ECO:0000313" key="3">
    <source>
        <dbReference type="Proteomes" id="UP001328107"/>
    </source>
</evidence>
<dbReference type="AlphaFoldDB" id="A0AAN5CBP6"/>
<feature type="region of interest" description="Disordered" evidence="1">
    <location>
        <begin position="1"/>
        <end position="256"/>
    </location>
</feature>